<name>A0A9P0AT57_BRAAE</name>
<evidence type="ECO:0000256" key="3">
    <source>
        <dbReference type="PIRSR" id="PIRSR036514-1"/>
    </source>
</evidence>
<evidence type="ECO:0000313" key="7">
    <source>
        <dbReference type="EMBL" id="CAH0547651.1"/>
    </source>
</evidence>
<proteinExistence type="inferred from homology"/>
<evidence type="ECO:0000313" key="8">
    <source>
        <dbReference type="Proteomes" id="UP001154078"/>
    </source>
</evidence>
<keyword evidence="8" id="KW-1185">Reference proteome</keyword>
<dbReference type="PROSITE" id="PS01031">
    <property type="entry name" value="SHSP"/>
    <property type="match status" value="1"/>
</dbReference>
<evidence type="ECO:0000259" key="6">
    <source>
        <dbReference type="PROSITE" id="PS01031"/>
    </source>
</evidence>
<evidence type="ECO:0000256" key="5">
    <source>
        <dbReference type="RuleBase" id="RU003616"/>
    </source>
</evidence>
<dbReference type="GO" id="GO:0046872">
    <property type="term" value="F:metal ion binding"/>
    <property type="evidence" value="ECO:0007669"/>
    <property type="project" value="UniProtKB-KW"/>
</dbReference>
<organism evidence="7 8">
    <name type="scientific">Brassicogethes aeneus</name>
    <name type="common">Rape pollen beetle</name>
    <name type="synonym">Meligethes aeneus</name>
    <dbReference type="NCBI Taxonomy" id="1431903"/>
    <lineage>
        <taxon>Eukaryota</taxon>
        <taxon>Metazoa</taxon>
        <taxon>Ecdysozoa</taxon>
        <taxon>Arthropoda</taxon>
        <taxon>Hexapoda</taxon>
        <taxon>Insecta</taxon>
        <taxon>Pterygota</taxon>
        <taxon>Neoptera</taxon>
        <taxon>Endopterygota</taxon>
        <taxon>Coleoptera</taxon>
        <taxon>Polyphaga</taxon>
        <taxon>Cucujiformia</taxon>
        <taxon>Nitidulidae</taxon>
        <taxon>Meligethinae</taxon>
        <taxon>Brassicogethes</taxon>
    </lineage>
</organism>
<dbReference type="AlphaFoldDB" id="A0A9P0AT57"/>
<feature type="domain" description="SHSP" evidence="6">
    <location>
        <begin position="35"/>
        <end position="145"/>
    </location>
</feature>
<comment type="similarity">
    <text evidence="2 4 5">Belongs to the small heat shock protein (HSP20) family.</text>
</comment>
<keyword evidence="1" id="KW-0346">Stress response</keyword>
<gene>
    <name evidence="7" type="ORF">MELIAE_LOCUS1602</name>
</gene>
<dbReference type="PIRSF" id="PIRSF036514">
    <property type="entry name" value="Sm_HSP_B1"/>
    <property type="match status" value="1"/>
</dbReference>
<dbReference type="InterPro" id="IPR055269">
    <property type="entry name" value="Alpha-crystallin/HSP_16"/>
</dbReference>
<dbReference type="PANTHER" id="PTHR45640">
    <property type="entry name" value="HEAT SHOCK PROTEIN HSP-12.2-RELATED"/>
    <property type="match status" value="1"/>
</dbReference>
<dbReference type="GO" id="GO:0005737">
    <property type="term" value="C:cytoplasm"/>
    <property type="evidence" value="ECO:0007669"/>
    <property type="project" value="TreeGrafter"/>
</dbReference>
<dbReference type="GO" id="GO:0005634">
    <property type="term" value="C:nucleus"/>
    <property type="evidence" value="ECO:0007669"/>
    <property type="project" value="TreeGrafter"/>
</dbReference>
<feature type="binding site" evidence="3">
    <location>
        <position position="87"/>
    </location>
    <ligand>
        <name>Zn(2+)</name>
        <dbReference type="ChEBI" id="CHEBI:29105"/>
        <label>1</label>
    </ligand>
</feature>
<protein>
    <recommendedName>
        <fullName evidence="6">SHSP domain-containing protein</fullName>
    </recommendedName>
</protein>
<dbReference type="PRINTS" id="PR00299">
    <property type="entry name" value="ACRYSTALLIN"/>
</dbReference>
<sequence>MSLFPLVFRDIMRPLRMMENQMRFADEIFHPVYRMNCPRISVDYEENSANKNEKFQVKLDVADFKPEEITVKTIDGNSIQIEAKHDEKEDGHGFVSRQFVRRFVLPNGHDMKAVVSSLSSDGVLTVTAPRKIEEVKEKQIPITHVESEKIIENNKGKDE</sequence>
<feature type="binding site" evidence="3">
    <location>
        <position position="92"/>
    </location>
    <ligand>
        <name>Zn(2+)</name>
        <dbReference type="ChEBI" id="CHEBI:29105"/>
        <label>1</label>
    </ligand>
</feature>
<evidence type="ECO:0000256" key="2">
    <source>
        <dbReference type="PIRNR" id="PIRNR036514"/>
    </source>
</evidence>
<keyword evidence="3" id="KW-0479">Metal-binding</keyword>
<keyword evidence="3" id="KW-0862">Zinc</keyword>
<dbReference type="Pfam" id="PF00011">
    <property type="entry name" value="HSP20"/>
    <property type="match status" value="1"/>
</dbReference>
<dbReference type="OrthoDB" id="1431247at2759"/>
<dbReference type="InterPro" id="IPR001436">
    <property type="entry name" value="Alpha-crystallin/sHSP_animal"/>
</dbReference>
<dbReference type="InterPro" id="IPR008978">
    <property type="entry name" value="HSP20-like_chaperone"/>
</dbReference>
<accession>A0A9P0AT57</accession>
<dbReference type="Proteomes" id="UP001154078">
    <property type="component" value="Chromosome 1"/>
</dbReference>
<dbReference type="GO" id="GO:0042026">
    <property type="term" value="P:protein refolding"/>
    <property type="evidence" value="ECO:0007669"/>
    <property type="project" value="TreeGrafter"/>
</dbReference>
<dbReference type="GO" id="GO:0051082">
    <property type="term" value="F:unfolded protein binding"/>
    <property type="evidence" value="ECO:0007669"/>
    <property type="project" value="TreeGrafter"/>
</dbReference>
<dbReference type="GO" id="GO:0009408">
    <property type="term" value="P:response to heat"/>
    <property type="evidence" value="ECO:0007669"/>
    <property type="project" value="UniProtKB-ARBA"/>
</dbReference>
<evidence type="ECO:0000256" key="4">
    <source>
        <dbReference type="PROSITE-ProRule" id="PRU00285"/>
    </source>
</evidence>
<dbReference type="EMBL" id="OV121132">
    <property type="protein sequence ID" value="CAH0547651.1"/>
    <property type="molecule type" value="Genomic_DNA"/>
</dbReference>
<dbReference type="InterPro" id="IPR002068">
    <property type="entry name" value="A-crystallin/Hsp20_dom"/>
</dbReference>
<evidence type="ECO:0000256" key="1">
    <source>
        <dbReference type="ARBA" id="ARBA00023016"/>
    </source>
</evidence>
<dbReference type="CDD" id="cd06526">
    <property type="entry name" value="metazoan_ACD"/>
    <property type="match status" value="1"/>
</dbReference>
<dbReference type="Gene3D" id="2.60.40.790">
    <property type="match status" value="1"/>
</dbReference>
<reference evidence="7" key="1">
    <citation type="submission" date="2021-12" db="EMBL/GenBank/DDBJ databases">
        <authorList>
            <person name="King R."/>
        </authorList>
    </citation>
    <scope>NUCLEOTIDE SEQUENCE</scope>
</reference>
<dbReference type="SUPFAM" id="SSF49764">
    <property type="entry name" value="HSP20-like chaperones"/>
    <property type="match status" value="1"/>
</dbReference>
<feature type="binding site" evidence="3">
    <location>
        <position position="85"/>
    </location>
    <ligand>
        <name>Zn(2+)</name>
        <dbReference type="ChEBI" id="CHEBI:29105"/>
        <label>1</label>
    </ligand>
</feature>
<dbReference type="PANTHER" id="PTHR45640:SF13">
    <property type="entry name" value="HEAT SHOCK PROTEIN 22-RELATED"/>
    <property type="match status" value="1"/>
</dbReference>